<dbReference type="Proteomes" id="UP001266305">
    <property type="component" value="Unassembled WGS sequence"/>
</dbReference>
<keyword evidence="2" id="KW-1185">Reference proteome</keyword>
<evidence type="ECO:0000313" key="1">
    <source>
        <dbReference type="EMBL" id="KAK2082287.1"/>
    </source>
</evidence>
<dbReference type="SUPFAM" id="SSF53067">
    <property type="entry name" value="Actin-like ATPase domain"/>
    <property type="match status" value="2"/>
</dbReference>
<dbReference type="Gene3D" id="3.30.420.40">
    <property type="match status" value="2"/>
</dbReference>
<dbReference type="InterPro" id="IPR004000">
    <property type="entry name" value="Actin"/>
</dbReference>
<accession>A0ABQ9TC05</accession>
<sequence length="208" mass="23653">MNPLWVIIRHFLKDEVPEAADTGDTSKETLVGHELLSTEVPLKLVNPLKHGVMVDWDCMQDIWEYIFHTAMKIPQQQPEKYAELMVEAFGIPTMHVTSQLLLSIYLYGKTSGLVVESGHGISHMLPGLTNHADYAEDDLTNYLMQLLKQVGHAFTDDHLHIIGHIKKKCCYEALLPEQELVLVPEDLLVDYELPDSKLINWPVAFLLL</sequence>
<reference evidence="1 2" key="1">
    <citation type="submission" date="2023-05" db="EMBL/GenBank/DDBJ databases">
        <title>B98-5 Cell Line De Novo Hybrid Assembly: An Optical Mapping Approach.</title>
        <authorList>
            <person name="Kananen K."/>
            <person name="Auerbach J.A."/>
            <person name="Kautto E."/>
            <person name="Blachly J.S."/>
        </authorList>
    </citation>
    <scope>NUCLEOTIDE SEQUENCE [LARGE SCALE GENOMIC DNA]</scope>
    <source>
        <strain evidence="1">B95-8</strain>
        <tissue evidence="1">Cell line</tissue>
    </source>
</reference>
<protein>
    <submittedName>
        <fullName evidence="1">Actin-like protein 7B</fullName>
    </submittedName>
</protein>
<dbReference type="Gene3D" id="3.90.640.10">
    <property type="entry name" value="Actin, Chain A, domain 4"/>
    <property type="match status" value="1"/>
</dbReference>
<gene>
    <name evidence="1" type="primary">ACTL7B_3</name>
    <name evidence="1" type="ORF">P7K49_039512</name>
</gene>
<dbReference type="EMBL" id="JASSZA010000043">
    <property type="protein sequence ID" value="KAK2082287.1"/>
    <property type="molecule type" value="Genomic_DNA"/>
</dbReference>
<dbReference type="Pfam" id="PF00022">
    <property type="entry name" value="Actin"/>
    <property type="match status" value="1"/>
</dbReference>
<proteinExistence type="predicted"/>
<evidence type="ECO:0000313" key="2">
    <source>
        <dbReference type="Proteomes" id="UP001266305"/>
    </source>
</evidence>
<dbReference type="PANTHER" id="PTHR11937">
    <property type="entry name" value="ACTIN"/>
    <property type="match status" value="1"/>
</dbReference>
<organism evidence="1 2">
    <name type="scientific">Saguinus oedipus</name>
    <name type="common">Cotton-top tamarin</name>
    <name type="synonym">Oedipomidas oedipus</name>
    <dbReference type="NCBI Taxonomy" id="9490"/>
    <lineage>
        <taxon>Eukaryota</taxon>
        <taxon>Metazoa</taxon>
        <taxon>Chordata</taxon>
        <taxon>Craniata</taxon>
        <taxon>Vertebrata</taxon>
        <taxon>Euteleostomi</taxon>
        <taxon>Mammalia</taxon>
        <taxon>Eutheria</taxon>
        <taxon>Euarchontoglires</taxon>
        <taxon>Primates</taxon>
        <taxon>Haplorrhini</taxon>
        <taxon>Platyrrhini</taxon>
        <taxon>Cebidae</taxon>
        <taxon>Callitrichinae</taxon>
        <taxon>Saguinus</taxon>
    </lineage>
</organism>
<comment type="caution">
    <text evidence="1">The sequence shown here is derived from an EMBL/GenBank/DDBJ whole genome shotgun (WGS) entry which is preliminary data.</text>
</comment>
<name>A0ABQ9TC05_SAGOE</name>
<dbReference type="InterPro" id="IPR043129">
    <property type="entry name" value="ATPase_NBD"/>
</dbReference>